<dbReference type="AlphaFoldDB" id="A0A0D3IU35"/>
<name>A0A0D3IU35_EMIH1</name>
<proteinExistence type="predicted"/>
<feature type="region of interest" description="Disordered" evidence="1">
    <location>
        <begin position="1"/>
        <end position="74"/>
    </location>
</feature>
<feature type="compositionally biased region" description="Basic and acidic residues" evidence="1">
    <location>
        <begin position="65"/>
        <end position="74"/>
    </location>
</feature>
<dbReference type="Proteomes" id="UP000013827">
    <property type="component" value="Unassembled WGS sequence"/>
</dbReference>
<reference evidence="2" key="2">
    <citation type="submission" date="2024-10" db="UniProtKB">
        <authorList>
            <consortium name="EnsemblProtists"/>
        </authorList>
    </citation>
    <scope>IDENTIFICATION</scope>
</reference>
<organism evidence="2 3">
    <name type="scientific">Emiliania huxleyi (strain CCMP1516)</name>
    <dbReference type="NCBI Taxonomy" id="280463"/>
    <lineage>
        <taxon>Eukaryota</taxon>
        <taxon>Haptista</taxon>
        <taxon>Haptophyta</taxon>
        <taxon>Prymnesiophyceae</taxon>
        <taxon>Isochrysidales</taxon>
        <taxon>Noelaerhabdaceae</taxon>
        <taxon>Emiliania</taxon>
    </lineage>
</organism>
<dbReference type="HOGENOM" id="CLU_730455_0_0_1"/>
<feature type="compositionally biased region" description="Low complexity" evidence="1">
    <location>
        <begin position="8"/>
        <end position="23"/>
    </location>
</feature>
<dbReference type="GeneID" id="17260974"/>
<evidence type="ECO:0000256" key="1">
    <source>
        <dbReference type="SAM" id="MobiDB-lite"/>
    </source>
</evidence>
<dbReference type="KEGG" id="ehx:EMIHUDRAFT_96445"/>
<feature type="region of interest" description="Disordered" evidence="1">
    <location>
        <begin position="347"/>
        <end position="379"/>
    </location>
</feature>
<sequence>MPATQSKTAIVEPTEPAEPEIATLESKEYTPEGRSTVVVNARNDDGSGAEGRASDQDQGEEGESPVERKTRWTERGVSCPEGYVPVGARRSVALATSSHGLTVEWLTGVFQERGFLRRSGCVTSVSVRPLGEGEGVMGLLAICTVELQGALDHAPPQFVAKFSPGRGRPEAYFIGAKLFHKRVWKRKPVFVTLVEMMPTPLYSRTTGCDNLQHLRLEPLKWVSAPGTDNMGLFKNALIFFAKKGFPALEACWGEAYAPVLAMKPVIMQKLKWFVREVYKPPLTLCHGDEGVDDYSLEDCWRSYRLNLFRVLMNVMFVTYDQFVKDAKRKRGMFADLRHRRLPRVKRRRAAPPPYCVARGPRSGPGPSKRRLSSLELSRV</sequence>
<evidence type="ECO:0000313" key="2">
    <source>
        <dbReference type="EnsemblProtists" id="EOD14770"/>
    </source>
</evidence>
<reference evidence="3" key="1">
    <citation type="journal article" date="2013" name="Nature">
        <title>Pan genome of the phytoplankton Emiliania underpins its global distribution.</title>
        <authorList>
            <person name="Read B.A."/>
            <person name="Kegel J."/>
            <person name="Klute M.J."/>
            <person name="Kuo A."/>
            <person name="Lefebvre S.C."/>
            <person name="Maumus F."/>
            <person name="Mayer C."/>
            <person name="Miller J."/>
            <person name="Monier A."/>
            <person name="Salamov A."/>
            <person name="Young J."/>
            <person name="Aguilar M."/>
            <person name="Claverie J.M."/>
            <person name="Frickenhaus S."/>
            <person name="Gonzalez K."/>
            <person name="Herman E.K."/>
            <person name="Lin Y.C."/>
            <person name="Napier J."/>
            <person name="Ogata H."/>
            <person name="Sarno A.F."/>
            <person name="Shmutz J."/>
            <person name="Schroeder D."/>
            <person name="de Vargas C."/>
            <person name="Verret F."/>
            <person name="von Dassow P."/>
            <person name="Valentin K."/>
            <person name="Van de Peer Y."/>
            <person name="Wheeler G."/>
            <person name="Dacks J.B."/>
            <person name="Delwiche C.F."/>
            <person name="Dyhrman S.T."/>
            <person name="Glockner G."/>
            <person name="John U."/>
            <person name="Richards T."/>
            <person name="Worden A.Z."/>
            <person name="Zhang X."/>
            <person name="Grigoriev I.V."/>
            <person name="Allen A.E."/>
            <person name="Bidle K."/>
            <person name="Borodovsky M."/>
            <person name="Bowler C."/>
            <person name="Brownlee C."/>
            <person name="Cock J.M."/>
            <person name="Elias M."/>
            <person name="Gladyshev V.N."/>
            <person name="Groth M."/>
            <person name="Guda C."/>
            <person name="Hadaegh A."/>
            <person name="Iglesias-Rodriguez M.D."/>
            <person name="Jenkins J."/>
            <person name="Jones B.M."/>
            <person name="Lawson T."/>
            <person name="Leese F."/>
            <person name="Lindquist E."/>
            <person name="Lobanov A."/>
            <person name="Lomsadze A."/>
            <person name="Malik S.B."/>
            <person name="Marsh M.E."/>
            <person name="Mackinder L."/>
            <person name="Mock T."/>
            <person name="Mueller-Roeber B."/>
            <person name="Pagarete A."/>
            <person name="Parker M."/>
            <person name="Probert I."/>
            <person name="Quesneville H."/>
            <person name="Raines C."/>
            <person name="Rensing S.A."/>
            <person name="Riano-Pachon D.M."/>
            <person name="Richier S."/>
            <person name="Rokitta S."/>
            <person name="Shiraiwa Y."/>
            <person name="Soanes D.M."/>
            <person name="van der Giezen M."/>
            <person name="Wahlund T.M."/>
            <person name="Williams B."/>
            <person name="Wilson W."/>
            <person name="Wolfe G."/>
            <person name="Wurch L.L."/>
        </authorList>
    </citation>
    <scope>NUCLEOTIDE SEQUENCE</scope>
</reference>
<dbReference type="PaxDb" id="2903-EOD14770"/>
<evidence type="ECO:0000313" key="3">
    <source>
        <dbReference type="Proteomes" id="UP000013827"/>
    </source>
</evidence>
<dbReference type="RefSeq" id="XP_005767199.1">
    <property type="nucleotide sequence ID" value="XM_005767142.1"/>
</dbReference>
<dbReference type="EnsemblProtists" id="EOD14770">
    <property type="protein sequence ID" value="EOD14770"/>
    <property type="gene ID" value="EMIHUDRAFT_96445"/>
</dbReference>
<accession>A0A0D3IU35</accession>
<keyword evidence="3" id="KW-1185">Reference proteome</keyword>
<protein>
    <submittedName>
        <fullName evidence="2">Uncharacterized protein</fullName>
    </submittedName>
</protein>